<dbReference type="eggNOG" id="COG0358">
    <property type="taxonomic scope" value="Bacteria"/>
</dbReference>
<reference evidence="3 4" key="1">
    <citation type="journal article" date="2012" name="J. Bacteriol.">
        <title>Genome Sequence of the Filamentous Bacterium Fibrisoma limi BUZ 3T.</title>
        <authorList>
            <person name="Filippini M."/>
            <person name="Qi W."/>
            <person name="Jaenicke S."/>
            <person name="Goesmann A."/>
            <person name="Smits T.H."/>
            <person name="Bagheri H.C."/>
        </authorList>
    </citation>
    <scope>NUCLEOTIDE SEQUENCE [LARGE SCALE GENOMIC DNA]</scope>
    <source>
        <strain evidence="4">BUZ 3T</strain>
    </source>
</reference>
<evidence type="ECO:0000259" key="1">
    <source>
        <dbReference type="Pfam" id="PF19898"/>
    </source>
</evidence>
<evidence type="ECO:0000259" key="2">
    <source>
        <dbReference type="Pfam" id="PF21957"/>
    </source>
</evidence>
<name>I2GNU9_9BACT</name>
<comment type="caution">
    <text evidence="3">The sequence shown here is derived from an EMBL/GenBank/DDBJ whole genome shotgun (WGS) entry which is preliminary data.</text>
</comment>
<dbReference type="NCBIfam" id="NF040506">
    <property type="entry name" value="PG0870_Nterm"/>
    <property type="match status" value="1"/>
</dbReference>
<dbReference type="InterPro" id="IPR045951">
    <property type="entry name" value="DUF6371"/>
</dbReference>
<dbReference type="Proteomes" id="UP000009309">
    <property type="component" value="Unassembled WGS sequence"/>
</dbReference>
<protein>
    <submittedName>
        <fullName evidence="3">Uncharacterized protein</fullName>
    </submittedName>
</protein>
<feature type="domain" description="DUF6371" evidence="1">
    <location>
        <begin position="91"/>
        <end position="245"/>
    </location>
</feature>
<sequence>MSRYVDTETGELLPDHVGRCNRESNCGYHYTPRQYFEDNKIWKSDDMSQQDRATYSTLKAKVQSVPQPDRLPPSYLPFELFKQSLNHYDQNEFVNGLYGLFNDEITNDLISRFYIGTSKHWPGATVFWQIDHYGRIRTGKIMLYDPLTLKRIKQPFNHIDWVHSVLKKQGRLTDFELSQCLFGLHQLKDQPTNRPIAIVESEKTAILATVYLPEYIWLACGSLSNLTTEKLLPLSGRPVTLFPDLNGFEKWSQKAEELRPVIGKRLAVSDVLEKRATEYDRKKGYDLADYLIRNRDPVAGWALTDAGYPLFWDYQPFTISVESNDEPTASKAPATTDTQNEQLIEVDDCPSVLTLPLSMTERTLQRMNQRNPVLQKLIRTLDLVNPKTGEPFRLEVQ</sequence>
<dbReference type="Pfam" id="PF19898">
    <property type="entry name" value="DUF6371"/>
    <property type="match status" value="1"/>
</dbReference>
<evidence type="ECO:0000313" key="3">
    <source>
        <dbReference type="EMBL" id="CCH55577.1"/>
    </source>
</evidence>
<organism evidence="3 4">
    <name type="scientific">Fibrisoma limi BUZ 3</name>
    <dbReference type="NCBI Taxonomy" id="1185876"/>
    <lineage>
        <taxon>Bacteria</taxon>
        <taxon>Pseudomonadati</taxon>
        <taxon>Bacteroidota</taxon>
        <taxon>Cytophagia</taxon>
        <taxon>Cytophagales</taxon>
        <taxon>Spirosomataceae</taxon>
        <taxon>Fibrisoma</taxon>
    </lineage>
</organism>
<accession>I2GNU9</accession>
<dbReference type="AlphaFoldDB" id="I2GNU9"/>
<feature type="domain" description="Zinc beta-ribbon finger putative" evidence="2">
    <location>
        <begin position="2"/>
        <end position="40"/>
    </location>
</feature>
<dbReference type="Pfam" id="PF21957">
    <property type="entry name" value="Zn_ribbon_16"/>
    <property type="match status" value="1"/>
</dbReference>
<proteinExistence type="predicted"/>
<dbReference type="EMBL" id="CAIT01000009">
    <property type="protein sequence ID" value="CCH55577.1"/>
    <property type="molecule type" value="Genomic_DNA"/>
</dbReference>
<dbReference type="InterPro" id="IPR047731">
    <property type="entry name" value="Zinc_ribbon_put"/>
</dbReference>
<dbReference type="STRING" id="1185876.BN8_04844"/>
<evidence type="ECO:0000313" key="4">
    <source>
        <dbReference type="Proteomes" id="UP000009309"/>
    </source>
</evidence>
<gene>
    <name evidence="3" type="ORF">BN8_04844</name>
</gene>
<keyword evidence="4" id="KW-1185">Reference proteome</keyword>